<evidence type="ECO:0000256" key="11">
    <source>
        <dbReference type="PIRNR" id="PIRNR037219"/>
    </source>
</evidence>
<dbReference type="Pfam" id="PF02898">
    <property type="entry name" value="NO_synthase"/>
    <property type="match status" value="1"/>
</dbReference>
<evidence type="ECO:0000313" key="15">
    <source>
        <dbReference type="Proteomes" id="UP000602076"/>
    </source>
</evidence>
<name>A0A927CZB0_9BACI</name>
<dbReference type="InterPro" id="IPR036119">
    <property type="entry name" value="NOS_N_sf"/>
</dbReference>
<comment type="subunit">
    <text evidence="11">Homodimer.</text>
</comment>
<reference evidence="14" key="1">
    <citation type="submission" date="2020-09" db="EMBL/GenBank/DDBJ databases">
        <title>Bacillus faecalis sp. nov., a moderately halophilic bacterium isolated from cow faeces.</title>
        <authorList>
            <person name="Jiang L."/>
            <person name="Lee J."/>
        </authorList>
    </citation>
    <scope>NUCLEOTIDE SEQUENCE</scope>
    <source>
        <strain evidence="14">AGMB 02131</strain>
    </source>
</reference>
<dbReference type="InterPro" id="IPR017142">
    <property type="entry name" value="Nitric_oxide_synthase_Oase-su"/>
</dbReference>
<dbReference type="InterPro" id="IPR050607">
    <property type="entry name" value="NOS"/>
</dbReference>
<dbReference type="EMBL" id="JACXSI010000069">
    <property type="protein sequence ID" value="MBD3110461.1"/>
    <property type="molecule type" value="Genomic_DNA"/>
</dbReference>
<evidence type="ECO:0000256" key="10">
    <source>
        <dbReference type="ARBA" id="ARBA00048713"/>
    </source>
</evidence>
<dbReference type="PIRSF" id="PIRSF037219">
    <property type="entry name" value="NOS_oxygenase"/>
    <property type="match status" value="1"/>
</dbReference>
<dbReference type="GO" id="GO:0004517">
    <property type="term" value="F:nitric-oxide synthase activity"/>
    <property type="evidence" value="ECO:0007669"/>
    <property type="project" value="InterPro"/>
</dbReference>
<keyword evidence="6 11" id="KW-0349">Heme</keyword>
<organism evidence="14 15">
    <name type="scientific">Peribacillus faecalis</name>
    <dbReference type="NCBI Taxonomy" id="2772559"/>
    <lineage>
        <taxon>Bacteria</taxon>
        <taxon>Bacillati</taxon>
        <taxon>Bacillota</taxon>
        <taxon>Bacilli</taxon>
        <taxon>Bacillales</taxon>
        <taxon>Bacillaceae</taxon>
        <taxon>Peribacillus</taxon>
    </lineage>
</organism>
<gene>
    <name evidence="14" type="ORF">IEO70_19220</name>
</gene>
<evidence type="ECO:0000256" key="4">
    <source>
        <dbReference type="ARBA" id="ARBA00012735"/>
    </source>
</evidence>
<evidence type="ECO:0000313" key="14">
    <source>
        <dbReference type="EMBL" id="MBD3110461.1"/>
    </source>
</evidence>
<dbReference type="InterPro" id="IPR044940">
    <property type="entry name" value="NOS_dom_2"/>
</dbReference>
<dbReference type="GO" id="GO:0046872">
    <property type="term" value="F:metal ion binding"/>
    <property type="evidence" value="ECO:0007669"/>
    <property type="project" value="UniProtKB-KW"/>
</dbReference>
<evidence type="ECO:0000256" key="6">
    <source>
        <dbReference type="ARBA" id="ARBA00022617"/>
    </source>
</evidence>
<feature type="domain" description="Nitric oxide synthase (NOS)" evidence="13">
    <location>
        <begin position="3"/>
        <end position="356"/>
    </location>
</feature>
<dbReference type="InterPro" id="IPR004030">
    <property type="entry name" value="NOS_N"/>
</dbReference>
<comment type="miscellaneous">
    <text evidence="11">This protein is similar to the oxygenase domain of eukaryotic nitric oxide synthases but lacks the reductase domain which, in eukaryotes, is responsible for transfer of electrons to the ferric heme during nitric oxide synthesis.</text>
</comment>
<dbReference type="InterPro" id="IPR044944">
    <property type="entry name" value="NOS_dom_3"/>
</dbReference>
<dbReference type="Gene3D" id="3.90.1230.10">
    <property type="entry name" value="Nitric Oxide Synthase, Chain A, domain 3"/>
    <property type="match status" value="1"/>
</dbReference>
<dbReference type="Gene3D" id="3.90.440.10">
    <property type="entry name" value="Nitric Oxide Synthase,Heme Domain,Chain A domain 2"/>
    <property type="match status" value="1"/>
</dbReference>
<evidence type="ECO:0000256" key="1">
    <source>
        <dbReference type="ARBA" id="ARBA00001971"/>
    </source>
</evidence>
<dbReference type="Gene3D" id="3.90.340.10">
    <property type="entry name" value="Nitric Oxide Synthase, Chain A, domain 1"/>
    <property type="match status" value="1"/>
</dbReference>
<evidence type="ECO:0000256" key="7">
    <source>
        <dbReference type="ARBA" id="ARBA00022723"/>
    </source>
</evidence>
<dbReference type="CDD" id="cd00575">
    <property type="entry name" value="NOS_oxygenase"/>
    <property type="match status" value="1"/>
</dbReference>
<evidence type="ECO:0000256" key="5">
    <source>
        <dbReference type="ARBA" id="ARBA00018859"/>
    </source>
</evidence>
<proteinExistence type="inferred from homology"/>
<dbReference type="GO" id="GO:0020037">
    <property type="term" value="F:heme binding"/>
    <property type="evidence" value="ECO:0007669"/>
    <property type="project" value="InterPro"/>
</dbReference>
<keyword evidence="15" id="KW-1185">Reference proteome</keyword>
<comment type="caution">
    <text evidence="14">The sequence shown here is derived from an EMBL/GenBank/DDBJ whole genome shotgun (WGS) entry which is preliminary data.</text>
</comment>
<comment type="similarity">
    <text evidence="3 11">Belongs to the NOS family. Bacterial NOS oxygenase subfamily.</text>
</comment>
<feature type="binding site" description="axial binding residue" evidence="12">
    <location>
        <position position="65"/>
    </location>
    <ligand>
        <name>heme</name>
        <dbReference type="ChEBI" id="CHEBI:30413"/>
    </ligand>
    <ligandPart>
        <name>Fe</name>
        <dbReference type="ChEBI" id="CHEBI:18248"/>
    </ligandPart>
</feature>
<comment type="cofactor">
    <cofactor evidence="1 11 12">
        <name>heme</name>
        <dbReference type="ChEBI" id="CHEBI:30413"/>
    </cofactor>
</comment>
<dbReference type="PANTHER" id="PTHR43410:SF1">
    <property type="entry name" value="NITRIC OXIDE SYNTHASE"/>
    <property type="match status" value="1"/>
</dbReference>
<dbReference type="InterPro" id="IPR044943">
    <property type="entry name" value="NOS_dom_1"/>
</dbReference>
<dbReference type="RefSeq" id="WP_190999990.1">
    <property type="nucleotide sequence ID" value="NZ_JACXSI010000069.1"/>
</dbReference>
<evidence type="ECO:0000256" key="12">
    <source>
        <dbReference type="PIRSR" id="PIRSR037219-1"/>
    </source>
</evidence>
<evidence type="ECO:0000256" key="9">
    <source>
        <dbReference type="ARBA" id="ARBA00023004"/>
    </source>
</evidence>
<evidence type="ECO:0000259" key="13">
    <source>
        <dbReference type="Pfam" id="PF02898"/>
    </source>
</evidence>
<protein>
    <recommendedName>
        <fullName evidence="5 11">Nitric oxide synthase oxygenase</fullName>
        <ecNumber evidence="4 11">1.14.14.47</ecNumber>
    </recommendedName>
</protein>
<keyword evidence="7 11" id="KW-0479">Metal-binding</keyword>
<comment type="catalytic activity">
    <reaction evidence="10">
        <text>3 reduced [flavodoxin] + 2 L-arginine + 4 O2 = 3 oxidized [flavodoxin] + 2 L-citrulline + 2 nitric oxide + 4 H2O + 5 H(+)</text>
        <dbReference type="Rhea" id="RHEA:52324"/>
        <dbReference type="Rhea" id="RHEA-COMP:10622"/>
        <dbReference type="Rhea" id="RHEA-COMP:10623"/>
        <dbReference type="ChEBI" id="CHEBI:15377"/>
        <dbReference type="ChEBI" id="CHEBI:15378"/>
        <dbReference type="ChEBI" id="CHEBI:15379"/>
        <dbReference type="ChEBI" id="CHEBI:16480"/>
        <dbReference type="ChEBI" id="CHEBI:32682"/>
        <dbReference type="ChEBI" id="CHEBI:57618"/>
        <dbReference type="ChEBI" id="CHEBI:57743"/>
        <dbReference type="ChEBI" id="CHEBI:58210"/>
        <dbReference type="EC" id="1.14.14.47"/>
    </reaction>
</comment>
<keyword evidence="8 11" id="KW-0560">Oxidoreductase</keyword>
<dbReference type="AlphaFoldDB" id="A0A927CZB0"/>
<keyword evidence="9 11" id="KW-0408">Iron</keyword>
<dbReference type="EC" id="1.14.14.47" evidence="4 11"/>
<dbReference type="GO" id="GO:0006809">
    <property type="term" value="P:nitric oxide biosynthetic process"/>
    <property type="evidence" value="ECO:0007669"/>
    <property type="project" value="InterPro"/>
</dbReference>
<evidence type="ECO:0000256" key="2">
    <source>
        <dbReference type="ARBA" id="ARBA00002642"/>
    </source>
</evidence>
<dbReference type="PANTHER" id="PTHR43410">
    <property type="entry name" value="NITRIC OXIDE SYNTHASE OXYGENASE"/>
    <property type="match status" value="1"/>
</dbReference>
<comment type="function">
    <text evidence="2 11">Catalyzes the production of nitric oxide.</text>
</comment>
<evidence type="ECO:0000256" key="8">
    <source>
        <dbReference type="ARBA" id="ARBA00023002"/>
    </source>
</evidence>
<dbReference type="Proteomes" id="UP000602076">
    <property type="component" value="Unassembled WGS sequence"/>
</dbReference>
<accession>A0A927CZB0</accession>
<dbReference type="SUPFAM" id="SSF56512">
    <property type="entry name" value="Nitric oxide (NO) synthase oxygenase domain"/>
    <property type="match status" value="1"/>
</dbReference>
<evidence type="ECO:0000256" key="3">
    <source>
        <dbReference type="ARBA" id="ARBA00005411"/>
    </source>
</evidence>
<sequence length="367" mass="42135">MEREDLFRKAAHFIRECYYELAIEEEIVRRTEEIRKEIEETGFYEHKYEELAHGAKMAWRNSNCCIGRLFWENLHVIDARKASGVEGVYRGILHHIEYATNGGKIRPAITIFKPFRNEQDNIIIYNPQLISYAGYKTDCGLIGDAQSVSLTAFCEKSGWEGEKKNFQVLPVVFSIDGNKPEWFSIPSELVKEVPIEHPEWPIKKLNLKWYAVPFISNMRLEIGGISYCAAPFNGWYTGAEIGARNFADKDRFNMLPAVAELMGLDSGHNSSLWKDRALVELNAAVLYSFKKQGVTIVDHHTAAEQFRIFEKKEALCQRGVTGNWQALIPPMAPACTHMYHKNYNDEIKTPNYFPRECSHHCSEGKNS</sequence>